<dbReference type="CAZy" id="GT2">
    <property type="family name" value="Glycosyltransferase Family 2"/>
</dbReference>
<dbReference type="CDD" id="cd00761">
    <property type="entry name" value="Glyco_tranf_GTA_type"/>
    <property type="match status" value="1"/>
</dbReference>
<dbReference type="RefSeq" id="WP_012843649.1">
    <property type="nucleotide sequence ID" value="NC_013501.1"/>
</dbReference>
<dbReference type="InterPro" id="IPR001173">
    <property type="entry name" value="Glyco_trans_2-like"/>
</dbReference>
<reference evidence="2 3" key="1">
    <citation type="journal article" date="2009" name="Stand. Genomic Sci.">
        <title>Complete genome sequence of Rhodothermus marinus type strain (R-10).</title>
        <authorList>
            <person name="Nolan M."/>
            <person name="Tindall B.J."/>
            <person name="Pomrenke H."/>
            <person name="Lapidus A."/>
            <person name="Copeland A."/>
            <person name="Glavina Del Rio T."/>
            <person name="Lucas S."/>
            <person name="Chen F."/>
            <person name="Tice H."/>
            <person name="Cheng J.F."/>
            <person name="Saunders E."/>
            <person name="Han C."/>
            <person name="Bruce D."/>
            <person name="Goodwin L."/>
            <person name="Chain P."/>
            <person name="Pitluck S."/>
            <person name="Ovchinikova G."/>
            <person name="Pati A."/>
            <person name="Ivanova N."/>
            <person name="Mavromatis K."/>
            <person name="Chen A."/>
            <person name="Palaniappan K."/>
            <person name="Land M."/>
            <person name="Hauser L."/>
            <person name="Chang Y.J."/>
            <person name="Jeffries C.D."/>
            <person name="Brettin T."/>
            <person name="Goker M."/>
            <person name="Bristow J."/>
            <person name="Eisen J.A."/>
            <person name="Markowitz V."/>
            <person name="Hugenholtz P."/>
            <person name="Kyrpides N.C."/>
            <person name="Klenk H.P."/>
            <person name="Detter J.C."/>
        </authorList>
    </citation>
    <scope>NUCLEOTIDE SEQUENCE [LARGE SCALE GENOMIC DNA]</scope>
    <source>
        <strain evidence="3">ATCC 43812 / DSM 4252 / R-10</strain>
    </source>
</reference>
<feature type="domain" description="Glycosyltransferase 2-like" evidence="1">
    <location>
        <begin position="5"/>
        <end position="187"/>
    </location>
</feature>
<sequence>MPRVTIVIPLYNTERFIADALESVLAQTFTDWECVVVNDGSTDRSAEIVARYVERDPRIRLVHQPNQGVCAARNTGAAHASPDSEYLFFLDADDMLEPEALERLVAYLDAHPEVGLVGCQFTRIDAEGKPMDIRNPLKISLRERTRWAPGFLGIPHRLKPSEAYTPFLTFFCGTGQGPFALYRRSVFAQTQGWDPRFNVWHDDTDMFCQMSLIADVHYIPDRLYRYRDHASNRSKDPRVVETARLLQEKWRSYQPRNEREARLLAEAIWYHDYRHVPFRYIWVGIQGLVESISERSLSKVRWGMKNLLTGLWRLTRSVFASRGRRSFHLS</sequence>
<keyword evidence="2" id="KW-0808">Transferase</keyword>
<dbReference type="eggNOG" id="COG1216">
    <property type="taxonomic scope" value="Bacteria"/>
</dbReference>
<evidence type="ECO:0000313" key="2">
    <source>
        <dbReference type="EMBL" id="ACY48037.1"/>
    </source>
</evidence>
<protein>
    <submittedName>
        <fullName evidence="2">Glycosyl transferase family 2</fullName>
    </submittedName>
</protein>
<dbReference type="Proteomes" id="UP000002221">
    <property type="component" value="Chromosome"/>
</dbReference>
<name>D0MHS9_RHOM4</name>
<dbReference type="OrthoDB" id="9815829at2"/>
<organism evidence="2 3">
    <name type="scientific">Rhodothermus marinus (strain ATCC 43812 / DSM 4252 / R-10)</name>
    <name type="common">Rhodothermus obamensis</name>
    <dbReference type="NCBI Taxonomy" id="518766"/>
    <lineage>
        <taxon>Bacteria</taxon>
        <taxon>Pseudomonadati</taxon>
        <taxon>Rhodothermota</taxon>
        <taxon>Rhodothermia</taxon>
        <taxon>Rhodothermales</taxon>
        <taxon>Rhodothermaceae</taxon>
        <taxon>Rhodothermus</taxon>
    </lineage>
</organism>
<dbReference type="Gene3D" id="3.90.550.10">
    <property type="entry name" value="Spore Coat Polysaccharide Biosynthesis Protein SpsA, Chain A"/>
    <property type="match status" value="1"/>
</dbReference>
<dbReference type="GO" id="GO:0016740">
    <property type="term" value="F:transferase activity"/>
    <property type="evidence" value="ECO:0007669"/>
    <property type="project" value="UniProtKB-KW"/>
</dbReference>
<dbReference type="KEGG" id="rmr:Rmar_1147"/>
<dbReference type="AlphaFoldDB" id="D0MHS9"/>
<evidence type="ECO:0000259" key="1">
    <source>
        <dbReference type="Pfam" id="PF00535"/>
    </source>
</evidence>
<dbReference type="PANTHER" id="PTHR43685:SF2">
    <property type="entry name" value="GLYCOSYLTRANSFERASE 2-LIKE DOMAIN-CONTAINING PROTEIN"/>
    <property type="match status" value="1"/>
</dbReference>
<accession>D0MHS9</accession>
<dbReference type="InterPro" id="IPR029044">
    <property type="entry name" value="Nucleotide-diphossugar_trans"/>
</dbReference>
<dbReference type="Pfam" id="PF00535">
    <property type="entry name" value="Glycos_transf_2"/>
    <property type="match status" value="1"/>
</dbReference>
<dbReference type="SUPFAM" id="SSF53448">
    <property type="entry name" value="Nucleotide-diphospho-sugar transferases"/>
    <property type="match status" value="1"/>
</dbReference>
<dbReference type="EMBL" id="CP001807">
    <property type="protein sequence ID" value="ACY48037.1"/>
    <property type="molecule type" value="Genomic_DNA"/>
</dbReference>
<dbReference type="PANTHER" id="PTHR43685">
    <property type="entry name" value="GLYCOSYLTRANSFERASE"/>
    <property type="match status" value="1"/>
</dbReference>
<dbReference type="HOGENOM" id="CLU_025996_0_0_10"/>
<proteinExistence type="predicted"/>
<evidence type="ECO:0000313" key="3">
    <source>
        <dbReference type="Proteomes" id="UP000002221"/>
    </source>
</evidence>
<keyword evidence="3" id="KW-1185">Reference proteome</keyword>
<gene>
    <name evidence="2" type="ordered locus">Rmar_1147</name>
</gene>
<dbReference type="InterPro" id="IPR050834">
    <property type="entry name" value="Glycosyltransf_2"/>
</dbReference>
<dbReference type="STRING" id="518766.Rmar_1147"/>